<evidence type="ECO:0000313" key="1">
    <source>
        <dbReference type="EMBL" id="JAH94517.1"/>
    </source>
</evidence>
<reference evidence="1" key="1">
    <citation type="submission" date="2014-11" db="EMBL/GenBank/DDBJ databases">
        <authorList>
            <person name="Amaro Gonzalez C."/>
        </authorList>
    </citation>
    <scope>NUCLEOTIDE SEQUENCE</scope>
</reference>
<name>A0A0E9WVU2_ANGAN</name>
<protein>
    <submittedName>
        <fullName evidence="1">Uncharacterized protein</fullName>
    </submittedName>
</protein>
<dbReference type="AlphaFoldDB" id="A0A0E9WVU2"/>
<reference evidence="1" key="2">
    <citation type="journal article" date="2015" name="Fish Shellfish Immunol.">
        <title>Early steps in the European eel (Anguilla anguilla)-Vibrio vulnificus interaction in the gills: Role of the RtxA13 toxin.</title>
        <authorList>
            <person name="Callol A."/>
            <person name="Pajuelo D."/>
            <person name="Ebbesson L."/>
            <person name="Teles M."/>
            <person name="MacKenzie S."/>
            <person name="Amaro C."/>
        </authorList>
    </citation>
    <scope>NUCLEOTIDE SEQUENCE</scope>
</reference>
<sequence>MHTYIRNTCSTNAQVLHNIGITFRKSTDVTSQSYNTRRCTRVPSIQCSTNAEALYHIRLFFPKFGKAHHKRALIIGSSAIEQGECRRAVGFMQVRVR</sequence>
<accession>A0A0E9WVU2</accession>
<dbReference type="EMBL" id="GBXM01014060">
    <property type="protein sequence ID" value="JAH94517.1"/>
    <property type="molecule type" value="Transcribed_RNA"/>
</dbReference>
<organism evidence="1">
    <name type="scientific">Anguilla anguilla</name>
    <name type="common">European freshwater eel</name>
    <name type="synonym">Muraena anguilla</name>
    <dbReference type="NCBI Taxonomy" id="7936"/>
    <lineage>
        <taxon>Eukaryota</taxon>
        <taxon>Metazoa</taxon>
        <taxon>Chordata</taxon>
        <taxon>Craniata</taxon>
        <taxon>Vertebrata</taxon>
        <taxon>Euteleostomi</taxon>
        <taxon>Actinopterygii</taxon>
        <taxon>Neopterygii</taxon>
        <taxon>Teleostei</taxon>
        <taxon>Anguilliformes</taxon>
        <taxon>Anguillidae</taxon>
        <taxon>Anguilla</taxon>
    </lineage>
</organism>
<proteinExistence type="predicted"/>